<dbReference type="AlphaFoldDB" id="A0AAV4YCN8"/>
<proteinExistence type="predicted"/>
<comment type="caution">
    <text evidence="1">The sequence shown here is derived from an EMBL/GenBank/DDBJ whole genome shotgun (WGS) entry which is preliminary data.</text>
</comment>
<name>A0AAV4YCN8_CAEEX</name>
<dbReference type="EMBL" id="BPLR01019237">
    <property type="protein sequence ID" value="GIZ05221.1"/>
    <property type="molecule type" value="Genomic_DNA"/>
</dbReference>
<dbReference type="Proteomes" id="UP001054945">
    <property type="component" value="Unassembled WGS sequence"/>
</dbReference>
<organism evidence="1 2">
    <name type="scientific">Caerostris extrusa</name>
    <name type="common">Bark spider</name>
    <name type="synonym">Caerostris bankana</name>
    <dbReference type="NCBI Taxonomy" id="172846"/>
    <lineage>
        <taxon>Eukaryota</taxon>
        <taxon>Metazoa</taxon>
        <taxon>Ecdysozoa</taxon>
        <taxon>Arthropoda</taxon>
        <taxon>Chelicerata</taxon>
        <taxon>Arachnida</taxon>
        <taxon>Araneae</taxon>
        <taxon>Araneomorphae</taxon>
        <taxon>Entelegynae</taxon>
        <taxon>Araneoidea</taxon>
        <taxon>Araneidae</taxon>
        <taxon>Caerostris</taxon>
    </lineage>
</organism>
<evidence type="ECO:0000313" key="2">
    <source>
        <dbReference type="Proteomes" id="UP001054945"/>
    </source>
</evidence>
<accession>A0AAV4YCN8</accession>
<evidence type="ECO:0000313" key="1">
    <source>
        <dbReference type="EMBL" id="GIZ05221.1"/>
    </source>
</evidence>
<reference evidence="1 2" key="1">
    <citation type="submission" date="2021-06" db="EMBL/GenBank/DDBJ databases">
        <title>Caerostris extrusa draft genome.</title>
        <authorList>
            <person name="Kono N."/>
            <person name="Arakawa K."/>
        </authorList>
    </citation>
    <scope>NUCLEOTIDE SEQUENCE [LARGE SCALE GENOMIC DNA]</scope>
</reference>
<gene>
    <name evidence="1" type="ORF">CEXT_290441</name>
</gene>
<protein>
    <submittedName>
        <fullName evidence="1">Uncharacterized protein</fullName>
    </submittedName>
</protein>
<sequence>MGCHNASTSRSPKHAHFNDNVKVSEIPCEQRCSKRKFNSLNDTNQGTCCGKKGRRGKRLNETTPLAIMRVNLPPPEVTDEFLYAHINEMIEIMELKSKLIADWFRPAECQN</sequence>
<keyword evidence="2" id="KW-1185">Reference proteome</keyword>